<dbReference type="Proteomes" id="UP000748991">
    <property type="component" value="Unassembled WGS sequence"/>
</dbReference>
<sequence>MLEKYKENIIKGIEFEKNNKFFKEYDEECLIGLLTDIIRQGISSDEVILVKRKLRPCLALLTIVDKNLDYRLLVEKTDNTKEKIDLDVFSVNTLSLIVEKSYKVAFINVLQTLYSLGLDDDNLLFSNFEDNILEDYISICVYDPYPYIEANLDLLVSELFYSENREKFNVASLDDKLTFLCVISSVSYGYKITDFFTDNITEVNEQIIKDYYPLLTKPLNLMVEKDLKKDDKEHYTLLNLFGRDTDISEYLYAYYYRNLWSVYDYPPTFEEFVENNLSSKKFAESLVGKII</sequence>
<evidence type="ECO:0000313" key="2">
    <source>
        <dbReference type="Proteomes" id="UP000748991"/>
    </source>
</evidence>
<evidence type="ECO:0000313" key="1">
    <source>
        <dbReference type="EMBL" id="MBS6535838.1"/>
    </source>
</evidence>
<dbReference type="RefSeq" id="WP_278638592.1">
    <property type="nucleotide sequence ID" value="NZ_JAGZZP010000023.1"/>
</dbReference>
<reference evidence="1" key="1">
    <citation type="submission" date="2021-02" db="EMBL/GenBank/DDBJ databases">
        <title>Infant gut strain persistence is associated with maternal origin, phylogeny, and functional potential including surface adhesion and iron acquisition.</title>
        <authorList>
            <person name="Lou Y.C."/>
        </authorList>
    </citation>
    <scope>NUCLEOTIDE SEQUENCE</scope>
    <source>
        <strain evidence="1">L3_060_052G1_dasL3_060_052G1_concoct_1</strain>
    </source>
</reference>
<organism evidence="1 2">
    <name type="scientific">Peptoniphilus harei</name>
    <dbReference type="NCBI Taxonomy" id="54005"/>
    <lineage>
        <taxon>Bacteria</taxon>
        <taxon>Bacillati</taxon>
        <taxon>Bacillota</taxon>
        <taxon>Tissierellia</taxon>
        <taxon>Tissierellales</taxon>
        <taxon>Peptoniphilaceae</taxon>
        <taxon>Peptoniphilus</taxon>
    </lineage>
</organism>
<gene>
    <name evidence="1" type="ORF">KH327_08410</name>
</gene>
<name>A0A943SPG5_9FIRM</name>
<accession>A0A943SPG5</accession>
<protein>
    <submittedName>
        <fullName evidence="1">Uncharacterized protein</fullName>
    </submittedName>
</protein>
<dbReference type="AlphaFoldDB" id="A0A943SPG5"/>
<comment type="caution">
    <text evidence="1">The sequence shown here is derived from an EMBL/GenBank/DDBJ whole genome shotgun (WGS) entry which is preliminary data.</text>
</comment>
<proteinExistence type="predicted"/>
<dbReference type="EMBL" id="JAGZZP010000023">
    <property type="protein sequence ID" value="MBS6535838.1"/>
    <property type="molecule type" value="Genomic_DNA"/>
</dbReference>